<sequence>MLKIGSHVSFSDKGLLTATEEAASYGSSSFMIYTGAPQNTRRKPIESMNIEAGKAAMAAADIEEIVVHAPYIINLGSYKSNTYQLAVDFLQEEIRRTHALGVRNIVLHPGAFTDKDAEYGVARIAEGLNEVLNGTNETEVSIALETMAGKGTEVGRSFEEIAAIIDKVQHNERLTICLDTCHIHDAGYDIVNDLDGVLRQFDDTIGLNRLAIVHVNDSKNPIGSRKDRHTPIGTGWIGFEAINRVVHHEALQGRPFILETPWVGKDAKTQRPMYEMEIALLRGDIAARFGESVLTEVERLDSFFAGQDIHPRSFVLDTWNLLKNDAKAKKADPREPLERLYDLVTAANLFPDYSEEQVNQRVLAWLATGH</sequence>
<dbReference type="Gene3D" id="3.20.20.150">
    <property type="entry name" value="Divalent-metal-dependent TIM barrel enzymes"/>
    <property type="match status" value="1"/>
</dbReference>
<dbReference type="PANTHER" id="PTHR21445:SF0">
    <property type="entry name" value="APURINIC-APYRIMIDINIC ENDONUCLEASE"/>
    <property type="match status" value="1"/>
</dbReference>
<dbReference type="Pfam" id="PF01261">
    <property type="entry name" value="AP_endonuc_2"/>
    <property type="match status" value="1"/>
</dbReference>
<evidence type="ECO:0000259" key="9">
    <source>
        <dbReference type="Pfam" id="PF01261"/>
    </source>
</evidence>
<keyword evidence="6 8" id="KW-0862">Zinc</keyword>
<comment type="similarity">
    <text evidence="1 8">Belongs to the AP endonuclease 2 family.</text>
</comment>
<keyword evidence="11" id="KW-1185">Reference proteome</keyword>
<dbReference type="GO" id="GO:0008833">
    <property type="term" value="F:deoxyribonuclease IV (phage-T4-induced) activity"/>
    <property type="evidence" value="ECO:0007669"/>
    <property type="project" value="UniProtKB-EC"/>
</dbReference>
<dbReference type="PANTHER" id="PTHR21445">
    <property type="entry name" value="ENDONUCLEASE IV ENDODEOXYRIBONUCLEASE IV"/>
    <property type="match status" value="1"/>
</dbReference>
<dbReference type="RefSeq" id="WP_331847289.1">
    <property type="nucleotide sequence ID" value="NZ_JAZHPZ010000006.1"/>
</dbReference>
<dbReference type="PROSITE" id="PS00731">
    <property type="entry name" value="AP_NUCLEASE_F2_3"/>
    <property type="match status" value="1"/>
</dbReference>
<feature type="binding site" evidence="8">
    <location>
        <position position="227"/>
    </location>
    <ligand>
        <name>Zn(2+)</name>
        <dbReference type="ChEBI" id="CHEBI:29105"/>
        <label>3</label>
    </ligand>
</feature>
<accession>A0ABU7VTI5</accession>
<evidence type="ECO:0000256" key="5">
    <source>
        <dbReference type="ARBA" id="ARBA00022801"/>
    </source>
</evidence>
<feature type="binding site" evidence="8">
    <location>
        <position position="145"/>
    </location>
    <ligand>
        <name>Zn(2+)</name>
        <dbReference type="ChEBI" id="CHEBI:29105"/>
        <label>1</label>
    </ligand>
</feature>
<dbReference type="InterPro" id="IPR036237">
    <property type="entry name" value="Xyl_isomerase-like_sf"/>
</dbReference>
<protein>
    <recommendedName>
        <fullName evidence="8">Probable endonuclease 4</fullName>
        <ecNumber evidence="8">3.1.21.2</ecNumber>
    </recommendedName>
    <alternativeName>
        <fullName evidence="8">Endodeoxyribonuclease IV</fullName>
    </alternativeName>
    <alternativeName>
        <fullName evidence="8">Endonuclease IV</fullName>
    </alternativeName>
</protein>
<dbReference type="EMBL" id="JAZHPZ010000006">
    <property type="protein sequence ID" value="MEF2967071.1"/>
    <property type="molecule type" value="Genomic_DNA"/>
</dbReference>
<evidence type="ECO:0000256" key="7">
    <source>
        <dbReference type="ARBA" id="ARBA00023204"/>
    </source>
</evidence>
<feature type="binding site" evidence="8">
    <location>
        <position position="259"/>
    </location>
    <ligand>
        <name>Zn(2+)</name>
        <dbReference type="ChEBI" id="CHEBI:29105"/>
        <label>2</label>
    </ligand>
</feature>
<keyword evidence="7 8" id="KW-0234">DNA repair</keyword>
<evidence type="ECO:0000313" key="10">
    <source>
        <dbReference type="EMBL" id="MEF2967071.1"/>
    </source>
</evidence>
<keyword evidence="2 8" id="KW-0540">Nuclease</keyword>
<name>A0ABU7VTI5_9BACL</name>
<evidence type="ECO:0000256" key="6">
    <source>
        <dbReference type="ARBA" id="ARBA00022833"/>
    </source>
</evidence>
<dbReference type="EC" id="3.1.21.2" evidence="8"/>
<evidence type="ECO:0000256" key="1">
    <source>
        <dbReference type="ARBA" id="ARBA00005340"/>
    </source>
</evidence>
<dbReference type="SMART" id="SM00518">
    <property type="entry name" value="AP2Ec"/>
    <property type="match status" value="1"/>
</dbReference>
<dbReference type="InterPro" id="IPR001719">
    <property type="entry name" value="AP_endonuc_2"/>
</dbReference>
<evidence type="ECO:0000256" key="4">
    <source>
        <dbReference type="ARBA" id="ARBA00022763"/>
    </source>
</evidence>
<dbReference type="CDD" id="cd00019">
    <property type="entry name" value="AP2Ec"/>
    <property type="match status" value="1"/>
</dbReference>
<feature type="binding site" evidence="8">
    <location>
        <position position="108"/>
    </location>
    <ligand>
        <name>Zn(2+)</name>
        <dbReference type="ChEBI" id="CHEBI:29105"/>
        <label>1</label>
    </ligand>
</feature>
<comment type="caution">
    <text evidence="10">The sequence shown here is derived from an EMBL/GenBank/DDBJ whole genome shotgun (WGS) entry which is preliminary data.</text>
</comment>
<evidence type="ECO:0000256" key="8">
    <source>
        <dbReference type="HAMAP-Rule" id="MF_00152"/>
    </source>
</evidence>
<keyword evidence="3 8" id="KW-0479">Metal-binding</keyword>
<comment type="function">
    <text evidence="8">Endonuclease IV plays a role in DNA repair. It cleaves phosphodiester bonds at apurinic or apyrimidinic (AP) sites, generating a 3'-hydroxyl group and a 5'-terminal sugar phosphate.</text>
</comment>
<dbReference type="SUPFAM" id="SSF51658">
    <property type="entry name" value="Xylose isomerase-like"/>
    <property type="match status" value="1"/>
</dbReference>
<feature type="binding site" evidence="8">
    <location>
        <position position="145"/>
    </location>
    <ligand>
        <name>Zn(2+)</name>
        <dbReference type="ChEBI" id="CHEBI:29105"/>
        <label>2</label>
    </ligand>
</feature>
<gene>
    <name evidence="8" type="primary">nfo</name>
    <name evidence="10" type="ORF">V3851_14610</name>
</gene>
<evidence type="ECO:0000313" key="11">
    <source>
        <dbReference type="Proteomes" id="UP001306950"/>
    </source>
</evidence>
<dbReference type="NCBIfam" id="NF002196">
    <property type="entry name" value="PRK01060.1-1"/>
    <property type="match status" value="1"/>
</dbReference>
<dbReference type="PROSITE" id="PS51432">
    <property type="entry name" value="AP_NUCLEASE_F2_4"/>
    <property type="match status" value="1"/>
</dbReference>
<dbReference type="InterPro" id="IPR018246">
    <property type="entry name" value="AP_endonuc_F2_Zn_BS"/>
</dbReference>
<feature type="binding site" evidence="8">
    <location>
        <position position="68"/>
    </location>
    <ligand>
        <name>Zn(2+)</name>
        <dbReference type="ChEBI" id="CHEBI:29105"/>
        <label>1</label>
    </ligand>
</feature>
<comment type="catalytic activity">
    <reaction evidence="8">
        <text>Endonucleolytic cleavage to 5'-phosphooligonucleotide end-products.</text>
        <dbReference type="EC" id="3.1.21.2"/>
    </reaction>
</comment>
<feature type="domain" description="Xylose isomerase-like TIM barrel" evidence="9">
    <location>
        <begin position="20"/>
        <end position="269"/>
    </location>
</feature>
<feature type="binding site" evidence="8">
    <location>
        <position position="179"/>
    </location>
    <ligand>
        <name>Zn(2+)</name>
        <dbReference type="ChEBI" id="CHEBI:29105"/>
        <label>2</label>
    </ligand>
</feature>
<keyword evidence="8" id="KW-0255">Endonuclease</keyword>
<dbReference type="PROSITE" id="PS00729">
    <property type="entry name" value="AP_NUCLEASE_F2_1"/>
    <property type="match status" value="1"/>
</dbReference>
<dbReference type="NCBIfam" id="TIGR00587">
    <property type="entry name" value="nfo"/>
    <property type="match status" value="1"/>
</dbReference>
<dbReference type="Proteomes" id="UP001306950">
    <property type="component" value="Unassembled WGS sequence"/>
</dbReference>
<dbReference type="InterPro" id="IPR013022">
    <property type="entry name" value="Xyl_isomerase-like_TIM-brl"/>
</dbReference>
<evidence type="ECO:0000256" key="2">
    <source>
        <dbReference type="ARBA" id="ARBA00022722"/>
    </source>
</evidence>
<feature type="binding site" evidence="8">
    <location>
        <position position="214"/>
    </location>
    <ligand>
        <name>Zn(2+)</name>
        <dbReference type="ChEBI" id="CHEBI:29105"/>
        <label>2</label>
    </ligand>
</feature>
<keyword evidence="4 8" id="KW-0227">DNA damage</keyword>
<comment type="cofactor">
    <cofactor evidence="8">
        <name>Zn(2+)</name>
        <dbReference type="ChEBI" id="CHEBI:29105"/>
    </cofactor>
    <text evidence="8">Binds 3 Zn(2+) ions.</text>
</comment>
<proteinExistence type="inferred from homology"/>
<feature type="binding site" evidence="8">
    <location>
        <position position="229"/>
    </location>
    <ligand>
        <name>Zn(2+)</name>
        <dbReference type="ChEBI" id="CHEBI:29105"/>
        <label>3</label>
    </ligand>
</feature>
<reference evidence="10 11" key="1">
    <citation type="submission" date="2024-02" db="EMBL/GenBank/DDBJ databases">
        <title>A nitrogen-fixing paenibacillus bacterium.</title>
        <authorList>
            <person name="Zhang W.L."/>
            <person name="Chen S.F."/>
        </authorList>
    </citation>
    <scope>NUCLEOTIDE SEQUENCE [LARGE SCALE GENOMIC DNA]</scope>
    <source>
        <strain evidence="10 11">M1</strain>
    </source>
</reference>
<organism evidence="10 11">
    <name type="scientific">Paenibacillus haidiansis</name>
    <dbReference type="NCBI Taxonomy" id="1574488"/>
    <lineage>
        <taxon>Bacteria</taxon>
        <taxon>Bacillati</taxon>
        <taxon>Bacillota</taxon>
        <taxon>Bacilli</taxon>
        <taxon>Bacillales</taxon>
        <taxon>Paenibacillaceae</taxon>
        <taxon>Paenibacillus</taxon>
    </lineage>
</organism>
<evidence type="ECO:0000256" key="3">
    <source>
        <dbReference type="ARBA" id="ARBA00022723"/>
    </source>
</evidence>
<dbReference type="HAMAP" id="MF_00152">
    <property type="entry name" value="Nfo"/>
    <property type="match status" value="1"/>
</dbReference>
<keyword evidence="5 8" id="KW-0378">Hydrolase</keyword>
<feature type="binding site" evidence="8">
    <location>
        <position position="182"/>
    </location>
    <ligand>
        <name>Zn(2+)</name>
        <dbReference type="ChEBI" id="CHEBI:29105"/>
        <label>3</label>
    </ligand>
</feature>